<keyword evidence="1" id="KW-1133">Transmembrane helix</keyword>
<protein>
    <recommendedName>
        <fullName evidence="2">DUF6534 domain-containing protein</fullName>
    </recommendedName>
</protein>
<feature type="transmembrane region" description="Helical" evidence="1">
    <location>
        <begin position="202"/>
        <end position="221"/>
    </location>
</feature>
<feature type="transmembrane region" description="Helical" evidence="1">
    <location>
        <begin position="227"/>
        <end position="247"/>
    </location>
</feature>
<keyword evidence="1" id="KW-0812">Transmembrane</keyword>
<name>A0AAD4QEP9_9AGAM</name>
<dbReference type="Proteomes" id="UP001201163">
    <property type="component" value="Unassembled WGS sequence"/>
</dbReference>
<keyword evidence="4" id="KW-1185">Reference proteome</keyword>
<feature type="transmembrane region" description="Helical" evidence="1">
    <location>
        <begin position="96"/>
        <end position="117"/>
    </location>
</feature>
<reference evidence="3" key="1">
    <citation type="submission" date="2022-01" db="EMBL/GenBank/DDBJ databases">
        <title>Comparative genomics reveals a dynamic genome evolution in the ectomycorrhizal milk-cap (Lactarius) mushrooms.</title>
        <authorList>
            <consortium name="DOE Joint Genome Institute"/>
            <person name="Lebreton A."/>
            <person name="Tang N."/>
            <person name="Kuo A."/>
            <person name="LaButti K."/>
            <person name="Drula E."/>
            <person name="Barry K."/>
            <person name="Clum A."/>
            <person name="Lipzen A."/>
            <person name="Mousain D."/>
            <person name="Ng V."/>
            <person name="Wang R."/>
            <person name="Wang X."/>
            <person name="Dai Y."/>
            <person name="Henrissat B."/>
            <person name="Grigoriev I.V."/>
            <person name="Guerin-Laguette A."/>
            <person name="Yu F."/>
            <person name="Martin F.M."/>
        </authorList>
    </citation>
    <scope>NUCLEOTIDE SEQUENCE</scope>
    <source>
        <strain evidence="3">QP</strain>
    </source>
</reference>
<evidence type="ECO:0000313" key="4">
    <source>
        <dbReference type="Proteomes" id="UP001201163"/>
    </source>
</evidence>
<dbReference type="InterPro" id="IPR045339">
    <property type="entry name" value="DUF6534"/>
</dbReference>
<feature type="domain" description="DUF6534" evidence="2">
    <location>
        <begin position="167"/>
        <end position="250"/>
    </location>
</feature>
<accession>A0AAD4QEP9</accession>
<gene>
    <name evidence="3" type="ORF">EDB92DRAFT_1944229</name>
</gene>
<organism evidence="3 4">
    <name type="scientific">Lactarius akahatsu</name>
    <dbReference type="NCBI Taxonomy" id="416441"/>
    <lineage>
        <taxon>Eukaryota</taxon>
        <taxon>Fungi</taxon>
        <taxon>Dikarya</taxon>
        <taxon>Basidiomycota</taxon>
        <taxon>Agaricomycotina</taxon>
        <taxon>Agaricomycetes</taxon>
        <taxon>Russulales</taxon>
        <taxon>Russulaceae</taxon>
        <taxon>Lactarius</taxon>
    </lineage>
</organism>
<proteinExistence type="predicted"/>
<keyword evidence="1" id="KW-0472">Membrane</keyword>
<feature type="transmembrane region" description="Helical" evidence="1">
    <location>
        <begin position="124"/>
        <end position="145"/>
    </location>
</feature>
<feature type="transmembrane region" description="Helical" evidence="1">
    <location>
        <begin position="160"/>
        <end position="182"/>
    </location>
</feature>
<dbReference type="PANTHER" id="PTHR40465">
    <property type="entry name" value="CHROMOSOME 1, WHOLE GENOME SHOTGUN SEQUENCE"/>
    <property type="match status" value="1"/>
</dbReference>
<comment type="caution">
    <text evidence="3">The sequence shown here is derived from an EMBL/GenBank/DDBJ whole genome shotgun (WGS) entry which is preliminary data.</text>
</comment>
<dbReference type="Pfam" id="PF20152">
    <property type="entry name" value="DUF6534"/>
    <property type="match status" value="1"/>
</dbReference>
<evidence type="ECO:0000313" key="3">
    <source>
        <dbReference type="EMBL" id="KAH8993948.1"/>
    </source>
</evidence>
<feature type="transmembrane region" description="Helical" evidence="1">
    <location>
        <begin position="52"/>
        <end position="76"/>
    </location>
</feature>
<evidence type="ECO:0000256" key="1">
    <source>
        <dbReference type="SAM" id="Phobius"/>
    </source>
</evidence>
<dbReference type="AlphaFoldDB" id="A0AAD4QEP9"/>
<evidence type="ECO:0000259" key="2">
    <source>
        <dbReference type="Pfam" id="PF20152"/>
    </source>
</evidence>
<dbReference type="EMBL" id="JAKELL010000016">
    <property type="protein sequence ID" value="KAH8993948.1"/>
    <property type="molecule type" value="Genomic_DNA"/>
</dbReference>
<dbReference type="PANTHER" id="PTHR40465:SF1">
    <property type="entry name" value="DUF6534 DOMAIN-CONTAINING PROTEIN"/>
    <property type="match status" value="1"/>
</dbReference>
<sequence>MAESSNPSPDVIRVLSPLFFGPLFNWALYGVLCVQIYVYSYNFPNDRRSIKILAFFVFVLETAQTALTGADVYYWFVAGFGNVERLGNSHFAPIDVSIITGLIAFIVQGYFCYRIWVLNRRSSWFCWIIVVCAVTQAVATTWLGVTSLKVGKYVVSKAAVYVWSIPSALADILIAVAMTLMLRRASSNFSSIVIIRVVRLTIETNALTAALAITALVLYAAFPNQLYYAYITEIIGKLYSNTLLVSLNNRIYFREHRSSGRGNNVGLSVFKKIHSTAVTPPCSAGPEPQSQASKGDTFPLYSIFQPASQDNSKSDDTSIDWSLPHPGKCHILPEVPGWTVGTSIRPYARQDEMYGV</sequence>
<feature type="transmembrane region" description="Helical" evidence="1">
    <location>
        <begin position="20"/>
        <end position="40"/>
    </location>
</feature>